<dbReference type="RefSeq" id="WP_013602785.1">
    <property type="nucleotide sequence ID" value="NZ_RBNH01000011.1"/>
</dbReference>
<dbReference type="OMA" id="MTHDEQQ"/>
<accession>A0A3B0F7M1</accession>
<evidence type="ECO:0000313" key="1">
    <source>
        <dbReference type="EMBL" id="RKO22836.1"/>
    </source>
</evidence>
<gene>
    <name evidence="1" type="ORF">D7Z96_12760</name>
</gene>
<evidence type="ECO:0000313" key="2">
    <source>
        <dbReference type="Proteomes" id="UP000273159"/>
    </source>
</evidence>
<reference evidence="1 2" key="1">
    <citation type="submission" date="2018-10" db="EMBL/GenBank/DDBJ databases">
        <title>Genome-guide identification and characterization of bacteria that degrade polycyclic aromatic hydrocarbons and resist hexavalent chromium simultaneously.</title>
        <authorList>
            <person name="Feng H."/>
        </authorList>
    </citation>
    <scope>NUCLEOTIDE SEQUENCE [LARGE SCALE GENOMIC DNA]</scope>
    <source>
        <strain evidence="1 2">J015</strain>
    </source>
</reference>
<protein>
    <submittedName>
        <fullName evidence="1">Uncharacterized protein</fullName>
    </submittedName>
</protein>
<dbReference type="EMBL" id="RBNH01000011">
    <property type="protein sequence ID" value="RKO22836.1"/>
    <property type="molecule type" value="Genomic_DNA"/>
</dbReference>
<sequence length="68" mass="7103">MNIDKSQILELLRNNGDNDKAAQAEAELPDQVDTEQHAGLLSKLGINPADLLGRLPGGLGDKLGGLGL</sequence>
<proteinExistence type="predicted"/>
<comment type="caution">
    <text evidence="1">The sequence shown here is derived from an EMBL/GenBank/DDBJ whole genome shotgun (WGS) entry which is preliminary data.</text>
</comment>
<dbReference type="AlphaFoldDB" id="A0A3B0F7M1"/>
<dbReference type="Proteomes" id="UP000273159">
    <property type="component" value="Unassembled WGS sequence"/>
</dbReference>
<organism evidence="1 2">
    <name type="scientific">Pseudarthrobacter phenanthrenivorans</name>
    <name type="common">Arthrobacter phenanthrenivorans</name>
    <dbReference type="NCBI Taxonomy" id="361575"/>
    <lineage>
        <taxon>Bacteria</taxon>
        <taxon>Bacillati</taxon>
        <taxon>Actinomycetota</taxon>
        <taxon>Actinomycetes</taxon>
        <taxon>Micrococcales</taxon>
        <taxon>Micrococcaceae</taxon>
        <taxon>Pseudarthrobacter</taxon>
    </lineage>
</organism>
<reference evidence="2" key="2">
    <citation type="submission" date="2018-10" db="EMBL/GenBank/DDBJ databases">
        <authorList>
            <person name="Wang Y."/>
            <person name="Wang J."/>
            <person name="Yang X."/>
            <person name="Wang Z."/>
            <person name="Huang Y."/>
        </authorList>
    </citation>
    <scope>NUCLEOTIDE SEQUENCE [LARGE SCALE GENOMIC DNA]</scope>
    <source>
        <strain evidence="2">J015</strain>
    </source>
</reference>
<name>A0A3B0F7M1_PSEPS</name>